<dbReference type="Proteomes" id="UP000601223">
    <property type="component" value="Unassembled WGS sequence"/>
</dbReference>
<feature type="transmembrane region" description="Helical" evidence="1">
    <location>
        <begin position="114"/>
        <end position="135"/>
    </location>
</feature>
<keyword evidence="1" id="KW-0472">Membrane</keyword>
<feature type="transmembrane region" description="Helical" evidence="1">
    <location>
        <begin position="257"/>
        <end position="278"/>
    </location>
</feature>
<reference evidence="2 3" key="1">
    <citation type="submission" date="2021-01" db="EMBL/GenBank/DDBJ databases">
        <title>Whole genome shotgun sequence of Catellatospora bangladeshensis NBRC 107357.</title>
        <authorList>
            <person name="Komaki H."/>
            <person name="Tamura T."/>
        </authorList>
    </citation>
    <scope>NUCLEOTIDE SEQUENCE [LARGE SCALE GENOMIC DNA]</scope>
    <source>
        <strain evidence="2 3">NBRC 107357</strain>
    </source>
</reference>
<sequence length="371" mass="39406">MNEQHEPDGRLEWWYTRLLALFPPGHRAEYGDEMLGVLLAGTRPGQRLPRLGEAADLMGSAVWMRLGGRGAGAVDSRWADTAAVYGLVASLLLVLAPARYVAADMLYAARLDGMLLRPSTGVLVSMLLWGLAAAAACTRWSVVSAGLAWAGAAHQVWLLAAAYPEQPELLVRRWWMVVLMLSAAFALSVRGRVRGGSVLGGVRTGVLAVALTVLTVLPAVEVLLAETSRHADGGYEIASWGGYQVKSFLGEQPVHGALSAALEAACVLALLGCLIGLAPAVRRRLPVLGMPALLVLVTVPSVFEGFLMSTVRFDPPVLLAAGEWAYLVLLPLLTLLVGVVLLERAERHAHLVGLGLAAEREALLRRTGAAS</sequence>
<name>A0A8J3NHW3_9ACTN</name>
<feature type="transmembrane region" description="Helical" evidence="1">
    <location>
        <begin position="205"/>
        <end position="225"/>
    </location>
</feature>
<dbReference type="RefSeq" id="WP_203746439.1">
    <property type="nucleotide sequence ID" value="NZ_BONF01000016.1"/>
</dbReference>
<dbReference type="AlphaFoldDB" id="A0A8J3NHW3"/>
<feature type="transmembrane region" description="Helical" evidence="1">
    <location>
        <begin position="82"/>
        <end position="102"/>
    </location>
</feature>
<evidence type="ECO:0000313" key="2">
    <source>
        <dbReference type="EMBL" id="GIF81820.1"/>
    </source>
</evidence>
<proteinExistence type="predicted"/>
<comment type="caution">
    <text evidence="2">The sequence shown here is derived from an EMBL/GenBank/DDBJ whole genome shotgun (WGS) entry which is preliminary data.</text>
</comment>
<dbReference type="EMBL" id="BONF01000016">
    <property type="protein sequence ID" value="GIF81820.1"/>
    <property type="molecule type" value="Genomic_DNA"/>
</dbReference>
<accession>A0A8J3NHW3</accession>
<organism evidence="2 3">
    <name type="scientific">Catellatospora bangladeshensis</name>
    <dbReference type="NCBI Taxonomy" id="310355"/>
    <lineage>
        <taxon>Bacteria</taxon>
        <taxon>Bacillati</taxon>
        <taxon>Actinomycetota</taxon>
        <taxon>Actinomycetes</taxon>
        <taxon>Micromonosporales</taxon>
        <taxon>Micromonosporaceae</taxon>
        <taxon>Catellatospora</taxon>
    </lineage>
</organism>
<keyword evidence="1" id="KW-1133">Transmembrane helix</keyword>
<protein>
    <submittedName>
        <fullName evidence="2">Uncharacterized protein</fullName>
    </submittedName>
</protein>
<feature type="transmembrane region" description="Helical" evidence="1">
    <location>
        <begin position="285"/>
        <end position="303"/>
    </location>
</feature>
<gene>
    <name evidence="2" type="ORF">Cba03nite_31690</name>
</gene>
<keyword evidence="3" id="KW-1185">Reference proteome</keyword>
<keyword evidence="1" id="KW-0812">Transmembrane</keyword>
<evidence type="ECO:0000313" key="3">
    <source>
        <dbReference type="Proteomes" id="UP000601223"/>
    </source>
</evidence>
<feature type="transmembrane region" description="Helical" evidence="1">
    <location>
        <begin position="174"/>
        <end position="193"/>
    </location>
</feature>
<evidence type="ECO:0000256" key="1">
    <source>
        <dbReference type="SAM" id="Phobius"/>
    </source>
</evidence>
<feature type="transmembrane region" description="Helical" evidence="1">
    <location>
        <begin position="142"/>
        <end position="162"/>
    </location>
</feature>
<feature type="transmembrane region" description="Helical" evidence="1">
    <location>
        <begin position="323"/>
        <end position="342"/>
    </location>
</feature>